<evidence type="ECO:0000313" key="2">
    <source>
        <dbReference type="EMBL" id="MFG6110499.1"/>
    </source>
</evidence>
<proteinExistence type="predicted"/>
<gene>
    <name evidence="2" type="ORF">ACEU0G_000374</name>
</gene>
<protein>
    <recommendedName>
        <fullName evidence="4">Transporter</fullName>
    </recommendedName>
</protein>
<feature type="signal peptide" evidence="1">
    <location>
        <begin position="1"/>
        <end position="22"/>
    </location>
</feature>
<keyword evidence="3" id="KW-1185">Reference proteome</keyword>
<sequence length="221" mass="23996">MHDYRALPLLLSAPMLPFTTHAAASLLVDDAGITDAQQCQLESWVRHTDAGQEWTAVPACTLADTEWSLGLTRAPGEAARHWALGAKHVLVARAPRQWGLALSAGIGGNTYRPRADDWALNLPLTIAPGAQERVQLHLNLGWAKQGAVHGRTDGIGVEIGMTRRWSLLAETAQDAARERGSQLGLRRVLWPGASVDLLAGHLHRQRDSRWITLGFNLAAPP</sequence>
<dbReference type="Proteomes" id="UP001605261">
    <property type="component" value="Unassembled WGS sequence"/>
</dbReference>
<dbReference type="RefSeq" id="WP_394164079.1">
    <property type="nucleotide sequence ID" value="NZ_JBHGCJ010000012.1"/>
</dbReference>
<evidence type="ECO:0000313" key="3">
    <source>
        <dbReference type="Proteomes" id="UP001605261"/>
    </source>
</evidence>
<organism evidence="2 3">
    <name type="scientific">Stenotrophomonas nematodicola</name>
    <dbReference type="NCBI Taxonomy" id="2656746"/>
    <lineage>
        <taxon>Bacteria</taxon>
        <taxon>Pseudomonadati</taxon>
        <taxon>Pseudomonadota</taxon>
        <taxon>Gammaproteobacteria</taxon>
        <taxon>Lysobacterales</taxon>
        <taxon>Lysobacteraceae</taxon>
        <taxon>Stenotrophomonas</taxon>
    </lineage>
</organism>
<reference evidence="2 3" key="1">
    <citation type="submission" date="2024-09" db="EMBL/GenBank/DDBJ databases">
        <authorList>
            <consortium name="All-Russian atlas of soil microorganisms"/>
            <consortium name="as a basis for the search for new antimicrobial producers and enzymes with unique properties"/>
            <person name="Sokolova E.A."/>
            <person name="Voronina E.N."/>
        </authorList>
    </citation>
    <scope>NUCLEOTIDE SEQUENCE [LARGE SCALE GENOMIC DNA]</scope>
    <source>
        <strain evidence="2 3">AF-22b-331.1</strain>
    </source>
</reference>
<comment type="caution">
    <text evidence="2">The sequence shown here is derived from an EMBL/GenBank/DDBJ whole genome shotgun (WGS) entry which is preliminary data.</text>
</comment>
<evidence type="ECO:0008006" key="4">
    <source>
        <dbReference type="Google" id="ProtNLM"/>
    </source>
</evidence>
<dbReference type="EMBL" id="JBHGCJ010000012">
    <property type="protein sequence ID" value="MFG6110499.1"/>
    <property type="molecule type" value="Genomic_DNA"/>
</dbReference>
<evidence type="ECO:0000256" key="1">
    <source>
        <dbReference type="SAM" id="SignalP"/>
    </source>
</evidence>
<accession>A0ABW7D0L5</accession>
<feature type="chain" id="PRO_5046520190" description="Transporter" evidence="1">
    <location>
        <begin position="23"/>
        <end position="221"/>
    </location>
</feature>
<name>A0ABW7D0L5_9GAMM</name>
<keyword evidence="1" id="KW-0732">Signal</keyword>